<dbReference type="SUPFAM" id="SSF55920">
    <property type="entry name" value="Creatinase/aminopeptidase"/>
    <property type="match status" value="1"/>
</dbReference>
<dbReference type="InterPro" id="IPR000994">
    <property type="entry name" value="Pept_M24"/>
</dbReference>
<dbReference type="InterPro" id="IPR029149">
    <property type="entry name" value="Creatin/AminoP/Spt16_N"/>
</dbReference>
<organism evidence="1 2">
    <name type="scientific">Paramuricea clavata</name>
    <name type="common">Red gorgonian</name>
    <name type="synonym">Violescent sea-whip</name>
    <dbReference type="NCBI Taxonomy" id="317549"/>
    <lineage>
        <taxon>Eukaryota</taxon>
        <taxon>Metazoa</taxon>
        <taxon>Cnidaria</taxon>
        <taxon>Anthozoa</taxon>
        <taxon>Octocorallia</taxon>
        <taxon>Malacalcyonacea</taxon>
        <taxon>Plexauridae</taxon>
        <taxon>Paramuricea</taxon>
    </lineage>
</organism>
<dbReference type="EMBL" id="CACRXK020001805">
    <property type="protein sequence ID" value="CAB3991191.1"/>
    <property type="molecule type" value="Genomic_DNA"/>
</dbReference>
<dbReference type="GO" id="GO:0004177">
    <property type="term" value="F:aminopeptidase activity"/>
    <property type="evidence" value="ECO:0007669"/>
    <property type="project" value="UniProtKB-ARBA"/>
</dbReference>
<dbReference type="Gene3D" id="3.40.350.10">
    <property type="entry name" value="Creatinase/prolidase N-terminal domain"/>
    <property type="match status" value="1"/>
</dbReference>
<protein>
    <submittedName>
        <fullName evidence="1">M24 family metallopeptidase</fullName>
    </submittedName>
</protein>
<dbReference type="Pfam" id="PF00557">
    <property type="entry name" value="Peptidase_M24"/>
    <property type="match status" value="1"/>
</dbReference>
<dbReference type="PANTHER" id="PTHR46112:SF2">
    <property type="entry name" value="XAA-PRO AMINOPEPTIDASE P-RELATED"/>
    <property type="match status" value="1"/>
</dbReference>
<dbReference type="Proteomes" id="UP001152795">
    <property type="component" value="Unassembled WGS sequence"/>
</dbReference>
<evidence type="ECO:0000313" key="2">
    <source>
        <dbReference type="Proteomes" id="UP001152795"/>
    </source>
</evidence>
<dbReference type="InterPro" id="IPR036397">
    <property type="entry name" value="RNaseH_sf"/>
</dbReference>
<dbReference type="Gene3D" id="3.30.420.10">
    <property type="entry name" value="Ribonuclease H-like superfamily/Ribonuclease H"/>
    <property type="match status" value="1"/>
</dbReference>
<proteinExistence type="predicted"/>
<name>A0A6S7H4G4_PARCT</name>
<sequence length="551" mass="63404">MGEALTKLVDKHPNRWSQHLPYVQLAYNTAVHTSTGVSPYELVFKEHPRSKFEIITEKISPATVREKTERLRETVSETLKSPLKISLTGLVYSRVGKYYSRIKMRAFHVIKSLQAGLRGLRPSLYPVTQRCLSNGKPLPSEPDSEQPRTMKIENGEKVQPTFSPQEMSRRHDMIRQHMERSGLDACVFTSYHNVYYFSDFLYYKFGRNYAYIVTPEKATSVSACIDYGQPWRRTFGENIVYTDWHKDNFFHAMKSLNYPLGNAKRIGLEFDVMPLDEYAKFSDAFPNAHFKDVGESTMHMRMFKSNEEIELIKQGARIADLGGEAVRKVIKEGVGEHEVALAGTDAMVREIARTYPHQELRDTWVWFQSGINTDGAHNAVTSRRLRKGDILSMNCFPIIQGHYVALERTLFLDHVPSDKHMELWEINCKVHRRGLELIKPGVRCCDIAHELNEIYREHDLLNYRIFGYGHSFGVLNHYYGREASLELREHVETVLQPNMVISMEPHITVPEGKPGAGAYREHDILVIKEDGTVENITKFPFGPEYNVLTGK</sequence>
<dbReference type="InterPro" id="IPR000587">
    <property type="entry name" value="Creatinase_N"/>
</dbReference>
<dbReference type="AlphaFoldDB" id="A0A6S7H4G4"/>
<dbReference type="InterPro" id="IPR036005">
    <property type="entry name" value="Creatinase/aminopeptidase-like"/>
</dbReference>
<dbReference type="SUPFAM" id="SSF53092">
    <property type="entry name" value="Creatinase/prolidase N-terminal domain"/>
    <property type="match status" value="1"/>
</dbReference>
<dbReference type="GO" id="GO:0003676">
    <property type="term" value="F:nucleic acid binding"/>
    <property type="evidence" value="ECO:0007669"/>
    <property type="project" value="InterPro"/>
</dbReference>
<feature type="non-terminal residue" evidence="1">
    <location>
        <position position="1"/>
    </location>
</feature>
<dbReference type="InterPro" id="IPR050659">
    <property type="entry name" value="Peptidase_M24B"/>
</dbReference>
<reference evidence="1" key="1">
    <citation type="submission" date="2020-04" db="EMBL/GenBank/DDBJ databases">
        <authorList>
            <person name="Alioto T."/>
            <person name="Alioto T."/>
            <person name="Gomez Garrido J."/>
        </authorList>
    </citation>
    <scope>NUCLEOTIDE SEQUENCE</scope>
    <source>
        <strain evidence="1">A484AB</strain>
    </source>
</reference>
<evidence type="ECO:0000313" key="1">
    <source>
        <dbReference type="EMBL" id="CAB3991191.1"/>
    </source>
</evidence>
<dbReference type="Pfam" id="PF01321">
    <property type="entry name" value="Creatinase_N"/>
    <property type="match status" value="1"/>
</dbReference>
<gene>
    <name evidence="1" type="ORF">PACLA_8A005036</name>
</gene>
<dbReference type="PANTHER" id="PTHR46112">
    <property type="entry name" value="AMINOPEPTIDASE"/>
    <property type="match status" value="1"/>
</dbReference>
<comment type="caution">
    <text evidence="1">The sequence shown here is derived from an EMBL/GenBank/DDBJ whole genome shotgun (WGS) entry which is preliminary data.</text>
</comment>
<dbReference type="OrthoDB" id="4215474at2759"/>
<accession>A0A6S7H4G4</accession>
<keyword evidence="2" id="KW-1185">Reference proteome</keyword>
<dbReference type="Gene3D" id="3.90.230.10">
    <property type="entry name" value="Creatinase/methionine aminopeptidase superfamily"/>
    <property type="match status" value="1"/>
</dbReference>